<keyword evidence="1 6" id="KW-0812">Transmembrane</keyword>
<evidence type="ECO:0000256" key="6">
    <source>
        <dbReference type="HAMAP-Rule" id="MF_00728"/>
    </source>
</evidence>
<evidence type="ECO:0000256" key="2">
    <source>
        <dbReference type="ARBA" id="ARBA00022989"/>
    </source>
</evidence>
<keyword evidence="3 6" id="KW-0175">Coiled coil</keyword>
<comment type="subcellular location">
    <subcellularLocation>
        <location evidence="6">Cell membrane</location>
        <topology evidence="6">Single-pass membrane protein</topology>
    </subcellularLocation>
    <text evidence="6">Colocalized with FtsZ to the nascent septal site.</text>
</comment>
<evidence type="ECO:0000313" key="9">
    <source>
        <dbReference type="Proteomes" id="UP000292886"/>
    </source>
</evidence>
<dbReference type="Pfam" id="PF06160">
    <property type="entry name" value="EzrA"/>
    <property type="match status" value="1"/>
</dbReference>
<reference evidence="9" key="1">
    <citation type="submission" date="2019-03" db="EMBL/GenBank/DDBJ databases">
        <title>Weissella sp. 26KH-42 Genome sequencing.</title>
        <authorList>
            <person name="Heo J."/>
            <person name="Kim S.-J."/>
            <person name="Kim J.-S."/>
            <person name="Hong S.-B."/>
            <person name="Kwon S.-W."/>
        </authorList>
    </citation>
    <scope>NUCLEOTIDE SEQUENCE [LARGE SCALE GENOMIC DNA]</scope>
    <source>
        <strain evidence="9">26KH-42</strain>
    </source>
</reference>
<evidence type="ECO:0000313" key="8">
    <source>
        <dbReference type="EMBL" id="QBO35630.1"/>
    </source>
</evidence>
<accession>A0A4P6YSK3</accession>
<dbReference type="RefSeq" id="WP_133362709.1">
    <property type="nucleotide sequence ID" value="NZ_CP037940.1"/>
</dbReference>
<proteinExistence type="inferred from homology"/>
<feature type="topological domain" description="Extracellular" evidence="6">
    <location>
        <begin position="1"/>
        <end position="11"/>
    </location>
</feature>
<keyword evidence="6" id="KW-0131">Cell cycle</keyword>
<dbReference type="GO" id="GO:0000917">
    <property type="term" value="P:division septum assembly"/>
    <property type="evidence" value="ECO:0007669"/>
    <property type="project" value="UniProtKB-KW"/>
</dbReference>
<keyword evidence="5 6" id="KW-0717">Septation</keyword>
<keyword evidence="6" id="KW-0132">Cell division</keyword>
<dbReference type="EMBL" id="CP037940">
    <property type="protein sequence ID" value="QBO35630.1"/>
    <property type="molecule type" value="Genomic_DNA"/>
</dbReference>
<dbReference type="GO" id="GO:0000921">
    <property type="term" value="P:septin ring assembly"/>
    <property type="evidence" value="ECO:0007669"/>
    <property type="project" value="InterPro"/>
</dbReference>
<dbReference type="HAMAP" id="MF_00728">
    <property type="entry name" value="EzrA"/>
    <property type="match status" value="1"/>
</dbReference>
<evidence type="ECO:0000256" key="1">
    <source>
        <dbReference type="ARBA" id="ARBA00022692"/>
    </source>
</evidence>
<comment type="function">
    <text evidence="6">Negative regulator of FtsZ ring formation; modulates the frequency and position of FtsZ ring formation. Inhibits FtsZ ring formation at polar sites. Interacts either with FtsZ or with one of its binding partners to promote depolymerization.</text>
</comment>
<dbReference type="AlphaFoldDB" id="A0A4P6YSK3"/>
<evidence type="ECO:0000256" key="7">
    <source>
        <dbReference type="SAM" id="Phobius"/>
    </source>
</evidence>
<feature type="transmembrane region" description="Helical" evidence="7">
    <location>
        <begin position="12"/>
        <end position="29"/>
    </location>
</feature>
<keyword evidence="2 6" id="KW-1133">Transmembrane helix</keyword>
<dbReference type="GO" id="GO:0005940">
    <property type="term" value="C:septin ring"/>
    <property type="evidence" value="ECO:0007669"/>
    <property type="project" value="InterPro"/>
</dbReference>
<protein>
    <recommendedName>
        <fullName evidence="6">Septation ring formation regulator EzrA</fullName>
    </recommendedName>
</protein>
<dbReference type="OrthoDB" id="1654473at2"/>
<dbReference type="InterPro" id="IPR010379">
    <property type="entry name" value="EzrA"/>
</dbReference>
<organism evidence="8 9">
    <name type="scientific">Periweissella cryptocerci</name>
    <dbReference type="NCBI Taxonomy" id="2506420"/>
    <lineage>
        <taxon>Bacteria</taxon>
        <taxon>Bacillati</taxon>
        <taxon>Bacillota</taxon>
        <taxon>Bacilli</taxon>
        <taxon>Lactobacillales</taxon>
        <taxon>Lactobacillaceae</taxon>
        <taxon>Periweissella</taxon>
    </lineage>
</organism>
<feature type="topological domain" description="Cytoplasmic" evidence="6">
    <location>
        <begin position="31"/>
        <end position="570"/>
    </location>
</feature>
<dbReference type="Proteomes" id="UP000292886">
    <property type="component" value="Chromosome"/>
</dbReference>
<keyword evidence="6" id="KW-1003">Cell membrane</keyword>
<sequence>MKELFMTTSVHVLIGLVILAIVVYVAIFITQRLTIRRVEALQTKKQQLLDLDTDTSLLEGQKMSLTGKSLKQFEQLQTAYNEVETQDFLAFDEKADEVFFDAKGWNVVKTRQALKELSTQLDVTAQRIVDVQKGLEDLHKIDEAHRAAVTQLESEYQALRKTLLTRNFEYGDSIDKLEEILGSLEDDFDEFSRLTAQGDHTAASDIYAQLHSETEKLENMIDAIPAIEKELSGDFVDQITELQDAYQKLLAEGYVFPDGDAMAAQIAELENTRQSTALLLNDLHVDEAADLTTKLSARIDDVYDAMQLELDAKKTAKQSEAQLDRFIEHAKHQNHSLLMELDRLGQRYIMTKGEIDATRELSEQIKKVGDTFRKERLDMQMNAAVYSEVAEKFAAAQAQLTAIENDHAAIWDSVQGLTEAEKSAQSTLEEAAFDLRDIKREVEHWNLPGLPVNYKKQYQNVTREIDKLYNDMQAIRINMTDVANQLNVIKSDLDSLHEATASLKLNANLTEQLMQYANRYRLQNDKVATAYDQAMDEYQHTFDYDKAQQILGAAVDSAEAGAYEKIKAQM</sequence>
<evidence type="ECO:0000256" key="4">
    <source>
        <dbReference type="ARBA" id="ARBA00023136"/>
    </source>
</evidence>
<keyword evidence="9" id="KW-1185">Reference proteome</keyword>
<evidence type="ECO:0000256" key="5">
    <source>
        <dbReference type="ARBA" id="ARBA00023210"/>
    </source>
</evidence>
<name>A0A4P6YSK3_9LACO</name>
<gene>
    <name evidence="6 8" type="primary">ezrA</name>
    <name evidence="8" type="ORF">EQG49_03735</name>
</gene>
<keyword evidence="4 6" id="KW-0472">Membrane</keyword>
<evidence type="ECO:0000256" key="3">
    <source>
        <dbReference type="ARBA" id="ARBA00023054"/>
    </source>
</evidence>
<dbReference type="GO" id="GO:0005886">
    <property type="term" value="C:plasma membrane"/>
    <property type="evidence" value="ECO:0007669"/>
    <property type="project" value="UniProtKB-SubCell"/>
</dbReference>
<dbReference type="KEGG" id="wei:EQG49_03735"/>
<dbReference type="NCBIfam" id="NF003409">
    <property type="entry name" value="PRK04778.1-3"/>
    <property type="match status" value="1"/>
</dbReference>
<comment type="similarity">
    <text evidence="6">Belongs to the EzrA family.</text>
</comment>